<organism evidence="1 2">
    <name type="scientific">Campylobacter concisus ATCC 51562</name>
    <dbReference type="NCBI Taxonomy" id="1242969"/>
    <lineage>
        <taxon>Bacteria</taxon>
        <taxon>Pseudomonadati</taxon>
        <taxon>Campylobacterota</taxon>
        <taxon>Epsilonproteobacteria</taxon>
        <taxon>Campylobacterales</taxon>
        <taxon>Campylobacteraceae</taxon>
        <taxon>Campylobacter</taxon>
    </lineage>
</organism>
<comment type="caution">
    <text evidence="1">The sequence shown here is derived from an EMBL/GenBank/DDBJ whole genome shotgun (WGS) entry which is preliminary data.</text>
</comment>
<gene>
    <name evidence="1" type="ORF">ATCC51562_1679</name>
</gene>
<protein>
    <submittedName>
        <fullName evidence="1">Uncharacterized protein</fullName>
    </submittedName>
</protein>
<accession>U2GCZ8</accession>
<dbReference type="AlphaFoldDB" id="U2GCZ8"/>
<dbReference type="EMBL" id="ANNI01000004">
    <property type="protein sequence ID" value="ERJ25944.1"/>
    <property type="molecule type" value="Genomic_DNA"/>
</dbReference>
<evidence type="ECO:0000313" key="1">
    <source>
        <dbReference type="EMBL" id="ERJ25944.1"/>
    </source>
</evidence>
<evidence type="ECO:0000313" key="2">
    <source>
        <dbReference type="Proteomes" id="UP000016627"/>
    </source>
</evidence>
<reference evidence="1 2" key="1">
    <citation type="journal article" date="2013" name="BMC Genomics">
        <title>Comparative genomics of Campylobacter concisus isolates reveals genetic diversity and provides insights into disease association.</title>
        <authorList>
            <person name="Deshpande N.P."/>
            <person name="Kaakoush N.O."/>
            <person name="Wilkins M.R."/>
            <person name="Mitchell H.M."/>
        </authorList>
    </citation>
    <scope>NUCLEOTIDE SEQUENCE [LARGE SCALE GENOMIC DNA]</scope>
    <source>
        <strain evidence="1 2">ATCC 51562</strain>
    </source>
</reference>
<name>U2GCZ8_9BACT</name>
<dbReference type="Proteomes" id="UP000016627">
    <property type="component" value="Unassembled WGS sequence"/>
</dbReference>
<sequence>MSNFILSNIPAAINNKHIKSSGVAMIIKSNKDSAFAAIITSNIVL</sequence>
<proteinExistence type="predicted"/>